<proteinExistence type="predicted"/>
<organism evidence="1 2">
    <name type="scientific">Cetraspora pellucida</name>
    <dbReference type="NCBI Taxonomy" id="1433469"/>
    <lineage>
        <taxon>Eukaryota</taxon>
        <taxon>Fungi</taxon>
        <taxon>Fungi incertae sedis</taxon>
        <taxon>Mucoromycota</taxon>
        <taxon>Glomeromycotina</taxon>
        <taxon>Glomeromycetes</taxon>
        <taxon>Diversisporales</taxon>
        <taxon>Gigasporaceae</taxon>
        <taxon>Cetraspora</taxon>
    </lineage>
</organism>
<reference evidence="1" key="1">
    <citation type="submission" date="2021-06" db="EMBL/GenBank/DDBJ databases">
        <authorList>
            <person name="Kallberg Y."/>
            <person name="Tangrot J."/>
            <person name="Rosling A."/>
        </authorList>
    </citation>
    <scope>NUCLEOTIDE SEQUENCE</scope>
    <source>
        <strain evidence="1">28 12/20/2015</strain>
    </source>
</reference>
<evidence type="ECO:0000313" key="2">
    <source>
        <dbReference type="Proteomes" id="UP000789366"/>
    </source>
</evidence>
<sequence length="254" mass="29960">MPKSPIFENQKPIAEVRYLEDQSQKSSQEKKPETPSVNNNQQDSYKDNIPVKQLDKNKDYYQQECKACANKINRLIKYEQLKLSESNDGEIKPHRTDLCAKCRDEEKCWDYMNYQQKIKYQCGSKEVDAWSLYEKNRLVCQPCRMKKEGGASDKEHLKECDCLEQEAKEHYLLVNDNLKRYQEKLKKCVCEKSEKIRVDSDHFASCEGCQEYIAVARLEAEERVLCGNCLEEKKSGMKPLRRAKFNEYRRLGRL</sequence>
<name>A0ACA9KGF4_9GLOM</name>
<comment type="caution">
    <text evidence="1">The sequence shown here is derived from an EMBL/GenBank/DDBJ whole genome shotgun (WGS) entry which is preliminary data.</text>
</comment>
<protein>
    <submittedName>
        <fullName evidence="1">14317_t:CDS:1</fullName>
    </submittedName>
</protein>
<keyword evidence="2" id="KW-1185">Reference proteome</keyword>
<accession>A0ACA9KGF4</accession>
<dbReference type="Proteomes" id="UP000789366">
    <property type="component" value="Unassembled WGS sequence"/>
</dbReference>
<gene>
    <name evidence="1" type="ORF">SPELUC_LOCUS1735</name>
</gene>
<evidence type="ECO:0000313" key="1">
    <source>
        <dbReference type="EMBL" id="CAG8471908.1"/>
    </source>
</evidence>
<dbReference type="EMBL" id="CAJVPW010000988">
    <property type="protein sequence ID" value="CAG8471908.1"/>
    <property type="molecule type" value="Genomic_DNA"/>
</dbReference>